<comment type="subcellular location">
    <subcellularLocation>
        <location evidence="1">Cell envelope</location>
    </subcellularLocation>
</comment>
<evidence type="ECO:0000313" key="6">
    <source>
        <dbReference type="EMBL" id="EWM55018.1"/>
    </source>
</evidence>
<dbReference type="Proteomes" id="UP000019365">
    <property type="component" value="Unassembled WGS sequence"/>
</dbReference>
<feature type="region of interest" description="Disordered" evidence="3">
    <location>
        <begin position="20"/>
        <end position="68"/>
    </location>
</feature>
<evidence type="ECO:0000259" key="5">
    <source>
        <dbReference type="Pfam" id="PF13407"/>
    </source>
</evidence>
<dbReference type="eggNOG" id="COG4213">
    <property type="taxonomic scope" value="Bacteria"/>
</dbReference>
<feature type="chain" id="PRO_5004904472" description="Periplasmic binding protein domain-containing protein" evidence="4">
    <location>
        <begin position="22"/>
        <end position="405"/>
    </location>
</feature>
<organism evidence="6 7">
    <name type="scientific">Ruminococcus flavefaciens 007c</name>
    <dbReference type="NCBI Taxonomy" id="1341157"/>
    <lineage>
        <taxon>Bacteria</taxon>
        <taxon>Bacillati</taxon>
        <taxon>Bacillota</taxon>
        <taxon>Clostridia</taxon>
        <taxon>Eubacteriales</taxon>
        <taxon>Oscillospiraceae</taxon>
        <taxon>Ruminococcus</taxon>
    </lineage>
</organism>
<evidence type="ECO:0000256" key="4">
    <source>
        <dbReference type="SAM" id="SignalP"/>
    </source>
</evidence>
<dbReference type="GO" id="GO:0030246">
    <property type="term" value="F:carbohydrate binding"/>
    <property type="evidence" value="ECO:0007669"/>
    <property type="project" value="TreeGrafter"/>
</dbReference>
<protein>
    <recommendedName>
        <fullName evidence="5">Periplasmic binding protein domain-containing protein</fullName>
    </recommendedName>
</protein>
<dbReference type="EMBL" id="ATAX01000007">
    <property type="protein sequence ID" value="EWM55018.1"/>
    <property type="molecule type" value="Genomic_DNA"/>
</dbReference>
<evidence type="ECO:0000256" key="2">
    <source>
        <dbReference type="ARBA" id="ARBA00022729"/>
    </source>
</evidence>
<dbReference type="OrthoDB" id="9769193at2"/>
<dbReference type="PATRIC" id="fig|1341157.4.peg.359"/>
<sequence>MKKFIAMISSLVMLGAITSCSKSEPTNEGNGQEETKTTTQADNSGEEVTDPAPDSNSGGSKTVGIAMPTKSLERWNRDGEYLKSQFESAGYSVELKYSDNDTNQQNNDIQSMIADKVDLLLIAAIDGNTLSQTLADAKDAGIAVIAYDRLIMNTDAVSYYVSFDNYTVGKLQGEYVVDALKLKDGEGPFNIEFTAGDPADNNAGFFFKGAYDAVKEYIDGGKLVIPSGKKTFEQVATDQWSTDKALENMQNTLASYYSDGTQLDVALCSNDSTALGVAQAIGSDYNGKNVPIVTGQDGDIANLKNIVDGKQSMTVYKNVNDEAGVTLEVSKAILSGQTPDGSLISSLSAEATYDTESYDNGVKNVPSYLLVPYVITKDNLQKLVDTGLYKWDSDEKYLESTAATT</sequence>
<dbReference type="PROSITE" id="PS51257">
    <property type="entry name" value="PROKAR_LIPOPROTEIN"/>
    <property type="match status" value="1"/>
</dbReference>
<accession>W7UMI3</accession>
<evidence type="ECO:0000313" key="7">
    <source>
        <dbReference type="Proteomes" id="UP000019365"/>
    </source>
</evidence>
<dbReference type="AlphaFoldDB" id="W7UMI3"/>
<reference evidence="6 7" key="1">
    <citation type="journal article" date="2014" name="PLoS ONE">
        <title>Rumen cellulosomics: divergent fiber-degrading strategies revealed by comparative genome-wide analysis of six ruminococcal strains.</title>
        <authorList>
            <person name="Dassa B."/>
            <person name="Borovok I."/>
            <person name="Ruimy-Israeli V."/>
            <person name="Lamed R."/>
            <person name="Flint H.J."/>
            <person name="Duncan S.H."/>
            <person name="Henrissat B."/>
            <person name="Coutinho P."/>
            <person name="Morrison M."/>
            <person name="Mosoni P."/>
            <person name="Yeoman C.J."/>
            <person name="White B.A."/>
            <person name="Bayer E.A."/>
        </authorList>
    </citation>
    <scope>NUCLEOTIDE SEQUENCE [LARGE SCALE GENOMIC DNA]</scope>
    <source>
        <strain evidence="6 7">007c</strain>
    </source>
</reference>
<dbReference type="RefSeq" id="WP_037296639.1">
    <property type="nucleotide sequence ID" value="NZ_ATAX01000007.1"/>
</dbReference>
<dbReference type="InterPro" id="IPR028082">
    <property type="entry name" value="Peripla_BP_I"/>
</dbReference>
<keyword evidence="2 4" id="KW-0732">Signal</keyword>
<evidence type="ECO:0000256" key="3">
    <source>
        <dbReference type="SAM" id="MobiDB-lite"/>
    </source>
</evidence>
<dbReference type="InterPro" id="IPR050555">
    <property type="entry name" value="Bact_Solute-Bind_Prot2"/>
</dbReference>
<proteinExistence type="predicted"/>
<dbReference type="SUPFAM" id="SSF53822">
    <property type="entry name" value="Periplasmic binding protein-like I"/>
    <property type="match status" value="1"/>
</dbReference>
<dbReference type="PANTHER" id="PTHR30036:SF1">
    <property type="entry name" value="D-XYLOSE-BINDING PERIPLASMIC PROTEIN"/>
    <property type="match status" value="1"/>
</dbReference>
<gene>
    <name evidence="6" type="ORF">RF007C_03205</name>
</gene>
<name>W7UMI3_RUMFL</name>
<feature type="compositionally biased region" description="Polar residues" evidence="3">
    <location>
        <begin position="20"/>
        <end position="43"/>
    </location>
</feature>
<dbReference type="Pfam" id="PF13407">
    <property type="entry name" value="Peripla_BP_4"/>
    <property type="match status" value="1"/>
</dbReference>
<dbReference type="PANTHER" id="PTHR30036">
    <property type="entry name" value="D-XYLOSE-BINDING PERIPLASMIC PROTEIN"/>
    <property type="match status" value="1"/>
</dbReference>
<feature type="domain" description="Periplasmic binding protein" evidence="5">
    <location>
        <begin position="63"/>
        <end position="337"/>
    </location>
</feature>
<dbReference type="GO" id="GO:0030288">
    <property type="term" value="C:outer membrane-bounded periplasmic space"/>
    <property type="evidence" value="ECO:0007669"/>
    <property type="project" value="TreeGrafter"/>
</dbReference>
<dbReference type="InterPro" id="IPR025997">
    <property type="entry name" value="SBP_2_dom"/>
</dbReference>
<keyword evidence="7" id="KW-1185">Reference proteome</keyword>
<evidence type="ECO:0000256" key="1">
    <source>
        <dbReference type="ARBA" id="ARBA00004196"/>
    </source>
</evidence>
<dbReference type="CDD" id="cd19994">
    <property type="entry name" value="PBP1_ChvE"/>
    <property type="match status" value="1"/>
</dbReference>
<feature type="signal peptide" evidence="4">
    <location>
        <begin position="1"/>
        <end position="21"/>
    </location>
</feature>
<comment type="caution">
    <text evidence="6">The sequence shown here is derived from an EMBL/GenBank/DDBJ whole genome shotgun (WGS) entry which is preliminary data.</text>
</comment>
<dbReference type="Gene3D" id="3.40.50.2300">
    <property type="match status" value="2"/>
</dbReference>